<dbReference type="AlphaFoldDB" id="A0A1S2M9V2"/>
<dbReference type="InterPro" id="IPR009057">
    <property type="entry name" value="Homeodomain-like_sf"/>
</dbReference>
<evidence type="ECO:0000313" key="3">
    <source>
        <dbReference type="Proteomes" id="UP000180057"/>
    </source>
</evidence>
<comment type="caution">
    <text evidence="2">The sequence shown here is derived from an EMBL/GenBank/DDBJ whole genome shotgun (WGS) entry which is preliminary data.</text>
</comment>
<dbReference type="InterPro" id="IPR051448">
    <property type="entry name" value="CdaR-like_regulators"/>
</dbReference>
<evidence type="ECO:0000259" key="1">
    <source>
        <dbReference type="Pfam" id="PF13556"/>
    </source>
</evidence>
<dbReference type="Pfam" id="PF13556">
    <property type="entry name" value="HTH_30"/>
    <property type="match status" value="1"/>
</dbReference>
<dbReference type="Proteomes" id="UP000180057">
    <property type="component" value="Unassembled WGS sequence"/>
</dbReference>
<dbReference type="OrthoDB" id="9792148at2"/>
<dbReference type="EMBL" id="MLQS01000001">
    <property type="protein sequence ID" value="OIJ21386.1"/>
    <property type="molecule type" value="Genomic_DNA"/>
</dbReference>
<dbReference type="PANTHER" id="PTHR33744:SF15">
    <property type="entry name" value="CARBOHYDRATE DIACID REGULATOR"/>
    <property type="match status" value="1"/>
</dbReference>
<dbReference type="RefSeq" id="WP_071388004.1">
    <property type="nucleotide sequence ID" value="NZ_MLQS01000001.1"/>
</dbReference>
<evidence type="ECO:0000313" key="2">
    <source>
        <dbReference type="EMBL" id="OIJ21386.1"/>
    </source>
</evidence>
<dbReference type="InterPro" id="IPR042070">
    <property type="entry name" value="PucR_C-HTH_sf"/>
</dbReference>
<reference evidence="2 3" key="1">
    <citation type="submission" date="2016-10" db="EMBL/GenBank/DDBJ databases">
        <title>Draft genome sequences of four alkaliphilic bacteria belonging to the Anaerobacillus genus.</title>
        <authorList>
            <person name="Bassil N.M."/>
            <person name="Lloyd J.R."/>
        </authorList>
    </citation>
    <scope>NUCLEOTIDE SEQUENCE [LARGE SCALE GENOMIC DNA]</scope>
    <source>
        <strain evidence="2 3">DSM 22531</strain>
    </source>
</reference>
<feature type="domain" description="PucR C-terminal helix-turn-helix" evidence="1">
    <location>
        <begin position="234"/>
        <end position="290"/>
    </location>
</feature>
<dbReference type="SUPFAM" id="SSF46689">
    <property type="entry name" value="Homeodomain-like"/>
    <property type="match status" value="1"/>
</dbReference>
<organism evidence="2 3">
    <name type="scientific">Anaerobacillus alkalidiazotrophicus</name>
    <dbReference type="NCBI Taxonomy" id="472963"/>
    <lineage>
        <taxon>Bacteria</taxon>
        <taxon>Bacillati</taxon>
        <taxon>Bacillota</taxon>
        <taxon>Bacilli</taxon>
        <taxon>Bacillales</taxon>
        <taxon>Bacillaceae</taxon>
        <taxon>Anaerobacillus</taxon>
    </lineage>
</organism>
<dbReference type="InterPro" id="IPR025736">
    <property type="entry name" value="PucR_C-HTH_dom"/>
</dbReference>
<gene>
    <name evidence="2" type="ORF">BKP45_00990</name>
</gene>
<name>A0A1S2M9V2_9BACI</name>
<sequence>MIEHLKLILKDAILEEKEALLNDNLKILQYEFPNKEILTLNANLLTKEQVQLLNVFLKSVKHLNNTDQRFWKTLVEENQVIGKLPVQSDEFRFIHFHINGTLQDELEFEDALKNYFPENVTLVWNNNSKGFIVEYITDKKTEDYCDSSIAEAIMSDFYVKLSIFQGTRFCELKEAKEIYTWEISTFSLARRILPNLNVIQKEQLIPFILTNEISGMTRKVLLQTIHSFQEDKELLRTIKIFFECNLNTTLAAKKLYMHRNSLQYRIDKFIEKTGIDIRQFQQAAAMYMLLTLEETNRKL</sequence>
<dbReference type="STRING" id="472963.BKP45_00990"/>
<keyword evidence="3" id="KW-1185">Reference proteome</keyword>
<protein>
    <recommendedName>
        <fullName evidence="1">PucR C-terminal helix-turn-helix domain-containing protein</fullName>
    </recommendedName>
</protein>
<dbReference type="PANTHER" id="PTHR33744">
    <property type="entry name" value="CARBOHYDRATE DIACID REGULATOR"/>
    <property type="match status" value="1"/>
</dbReference>
<proteinExistence type="predicted"/>
<dbReference type="Gene3D" id="1.10.10.2840">
    <property type="entry name" value="PucR C-terminal helix-turn-helix domain"/>
    <property type="match status" value="1"/>
</dbReference>
<accession>A0A1S2M9V2</accession>